<comment type="caution">
    <text evidence="1">The sequence shown here is derived from an EMBL/GenBank/DDBJ whole genome shotgun (WGS) entry which is preliminary data.</text>
</comment>
<organism evidence="1 2">
    <name type="scientific">SAR324 cluster bacterium</name>
    <dbReference type="NCBI Taxonomy" id="2024889"/>
    <lineage>
        <taxon>Bacteria</taxon>
        <taxon>Deltaproteobacteria</taxon>
        <taxon>SAR324 cluster</taxon>
    </lineage>
</organism>
<dbReference type="InterPro" id="IPR029058">
    <property type="entry name" value="AB_hydrolase_fold"/>
</dbReference>
<dbReference type="PANTHER" id="PTHR48098:SF3">
    <property type="entry name" value="IRON(III) ENTEROBACTIN ESTERASE"/>
    <property type="match status" value="1"/>
</dbReference>
<dbReference type="AlphaFoldDB" id="A0A7X9IM09"/>
<dbReference type="PROSITE" id="PS51257">
    <property type="entry name" value="PROKAR_LIPOPROTEIN"/>
    <property type="match status" value="1"/>
</dbReference>
<dbReference type="PANTHER" id="PTHR48098">
    <property type="entry name" value="ENTEROCHELIN ESTERASE-RELATED"/>
    <property type="match status" value="1"/>
</dbReference>
<name>A0A7X9IM09_9DELT</name>
<proteinExistence type="predicted"/>
<dbReference type="Pfam" id="PF00756">
    <property type="entry name" value="Esterase"/>
    <property type="match status" value="1"/>
</dbReference>
<accession>A0A7X9IM09</accession>
<dbReference type="SUPFAM" id="SSF53474">
    <property type="entry name" value="alpha/beta-Hydrolases"/>
    <property type="match status" value="1"/>
</dbReference>
<dbReference type="EMBL" id="JAAZON010000465">
    <property type="protein sequence ID" value="NMC63540.1"/>
    <property type="molecule type" value="Genomic_DNA"/>
</dbReference>
<sequence>MGSGILKVVSKVFLACSGVLILTACHGSQIPEQKGALRFEVFLPSYFDKSIKDGRLLLVFTRNSRVEPVQLLKIESIIDKPFILAKEVNGLRPKAKLSLDQSADFFPLKHFKEMKPGHYIVQAVLLTNDLYLGVDAPGTLYSMPERIFVDPNEKKTYRIKLSGVVTDEELVDSDKIKYVKLKSELLSKYWKRPVFLKAGILLPQYYDQEQDRRYPLWIHIGGGDASATSLEYLLEEPGNRFIEIPRFRSGWFRAFSPRMVLVHLDNQGPYGCSYHVNSENNGPYGDALVEELIPFIESQFRAGGNGASRFLEGHSSGGWAALALQILYPEEFNGVWAGQPDPVDFRSFQTINIYENNNAFFDERGKARPSARGDDGTVLSYIKDEVQMERVIGRGGVYSKSGGDWGAWNAVFAPRGEDGQPLSLIDPKDGKISANVAAAYKKYDLTLRLKERWKELAPKLEGKIHVWVGDNDTYYLNDAVHLMDAFLKQARPQYKGQILYGSDKNHTWVPYTARQLMDEMMLRNSAVDVEGSK</sequence>
<evidence type="ECO:0000313" key="2">
    <source>
        <dbReference type="Proteomes" id="UP000524246"/>
    </source>
</evidence>
<dbReference type="Gene3D" id="3.40.50.1820">
    <property type="entry name" value="alpha/beta hydrolase"/>
    <property type="match status" value="1"/>
</dbReference>
<evidence type="ECO:0008006" key="3">
    <source>
        <dbReference type="Google" id="ProtNLM"/>
    </source>
</evidence>
<protein>
    <recommendedName>
        <fullName evidence="3">Esterase</fullName>
    </recommendedName>
</protein>
<dbReference type="InterPro" id="IPR000801">
    <property type="entry name" value="Esterase-like"/>
</dbReference>
<evidence type="ECO:0000313" key="1">
    <source>
        <dbReference type="EMBL" id="NMC63540.1"/>
    </source>
</evidence>
<reference evidence="1 2" key="1">
    <citation type="journal article" date="2020" name="Biotechnol. Biofuels">
        <title>New insights from the biogas microbiome by comprehensive genome-resolved metagenomics of nearly 1600 species originating from multiple anaerobic digesters.</title>
        <authorList>
            <person name="Campanaro S."/>
            <person name="Treu L."/>
            <person name="Rodriguez-R L.M."/>
            <person name="Kovalovszki A."/>
            <person name="Ziels R.M."/>
            <person name="Maus I."/>
            <person name="Zhu X."/>
            <person name="Kougias P.G."/>
            <person name="Basile A."/>
            <person name="Luo G."/>
            <person name="Schluter A."/>
            <person name="Konstantinidis K.T."/>
            <person name="Angelidaki I."/>
        </authorList>
    </citation>
    <scope>NUCLEOTIDE SEQUENCE [LARGE SCALE GENOMIC DNA]</scope>
    <source>
        <strain evidence="1">AS27yjCOA_65</strain>
    </source>
</reference>
<dbReference type="Proteomes" id="UP000524246">
    <property type="component" value="Unassembled WGS sequence"/>
</dbReference>
<dbReference type="InterPro" id="IPR050583">
    <property type="entry name" value="Mycobacterial_A85_antigen"/>
</dbReference>
<gene>
    <name evidence="1" type="ORF">GYA55_10295</name>
</gene>